<dbReference type="Gramene" id="CDP16496">
    <property type="protein sequence ID" value="CDP16496"/>
    <property type="gene ID" value="GSCOC_T00018466001"/>
</dbReference>
<dbReference type="InterPro" id="IPR013187">
    <property type="entry name" value="F-box-assoc_dom_typ3"/>
</dbReference>
<gene>
    <name evidence="2" type="ORF">GSCOC_T00018466001</name>
</gene>
<dbReference type="SUPFAM" id="SSF81383">
    <property type="entry name" value="F-box domain"/>
    <property type="match status" value="1"/>
</dbReference>
<dbReference type="PANTHER" id="PTHR31672">
    <property type="entry name" value="BNACNNG10540D PROTEIN"/>
    <property type="match status" value="1"/>
</dbReference>
<dbReference type="InterPro" id="IPR017451">
    <property type="entry name" value="F-box-assoc_interact_dom"/>
</dbReference>
<dbReference type="InParanoid" id="A0A068V739"/>
<evidence type="ECO:0000259" key="1">
    <source>
        <dbReference type="PROSITE" id="PS50181"/>
    </source>
</evidence>
<dbReference type="PROSITE" id="PS50181">
    <property type="entry name" value="FBOX"/>
    <property type="match status" value="1"/>
</dbReference>
<proteinExistence type="predicted"/>
<keyword evidence="3" id="KW-1185">Reference proteome</keyword>
<dbReference type="InterPro" id="IPR036047">
    <property type="entry name" value="F-box-like_dom_sf"/>
</dbReference>
<dbReference type="OrthoDB" id="1938527at2759"/>
<organism evidence="2 3">
    <name type="scientific">Coffea canephora</name>
    <name type="common">Robusta coffee</name>
    <dbReference type="NCBI Taxonomy" id="49390"/>
    <lineage>
        <taxon>Eukaryota</taxon>
        <taxon>Viridiplantae</taxon>
        <taxon>Streptophyta</taxon>
        <taxon>Embryophyta</taxon>
        <taxon>Tracheophyta</taxon>
        <taxon>Spermatophyta</taxon>
        <taxon>Magnoliopsida</taxon>
        <taxon>eudicotyledons</taxon>
        <taxon>Gunneridae</taxon>
        <taxon>Pentapetalae</taxon>
        <taxon>asterids</taxon>
        <taxon>lamiids</taxon>
        <taxon>Gentianales</taxon>
        <taxon>Rubiaceae</taxon>
        <taxon>Ixoroideae</taxon>
        <taxon>Gardenieae complex</taxon>
        <taxon>Bertiereae - Coffeeae clade</taxon>
        <taxon>Coffeeae</taxon>
        <taxon>Coffea</taxon>
    </lineage>
</organism>
<dbReference type="STRING" id="49390.A0A068V739"/>
<evidence type="ECO:0000313" key="3">
    <source>
        <dbReference type="Proteomes" id="UP000295252"/>
    </source>
</evidence>
<dbReference type="PhylomeDB" id="A0A068V739"/>
<dbReference type="EMBL" id="HG739212">
    <property type="protein sequence ID" value="CDP16496.1"/>
    <property type="molecule type" value="Genomic_DNA"/>
</dbReference>
<dbReference type="Gene3D" id="1.20.1280.50">
    <property type="match status" value="1"/>
</dbReference>
<dbReference type="Proteomes" id="UP000295252">
    <property type="component" value="Chromosome II"/>
</dbReference>
<dbReference type="Pfam" id="PF00646">
    <property type="entry name" value="F-box"/>
    <property type="match status" value="1"/>
</dbReference>
<dbReference type="OMA" id="IDAHLHR"/>
<accession>A0A068V739</accession>
<dbReference type="SMART" id="SM00256">
    <property type="entry name" value="FBOX"/>
    <property type="match status" value="1"/>
</dbReference>
<evidence type="ECO:0000313" key="2">
    <source>
        <dbReference type="EMBL" id="CDP16496.1"/>
    </source>
</evidence>
<feature type="domain" description="F-box" evidence="1">
    <location>
        <begin position="31"/>
        <end position="81"/>
    </location>
</feature>
<protein>
    <recommendedName>
        <fullName evidence="1">F-box domain-containing protein</fullName>
    </recommendedName>
</protein>
<name>A0A068V739_COFCA</name>
<dbReference type="PANTHER" id="PTHR31672:SF11">
    <property type="entry name" value="F-BOX PROTEIN CPR1-LIKE ISOFORM X2"/>
    <property type="match status" value="1"/>
</dbReference>
<dbReference type="InterPro" id="IPR050796">
    <property type="entry name" value="SCF_F-box_component"/>
</dbReference>
<reference evidence="3" key="1">
    <citation type="journal article" date="2014" name="Science">
        <title>The coffee genome provides insight into the convergent evolution of caffeine biosynthesis.</title>
        <authorList>
            <person name="Denoeud F."/>
            <person name="Carretero-Paulet L."/>
            <person name="Dereeper A."/>
            <person name="Droc G."/>
            <person name="Guyot R."/>
            <person name="Pietrella M."/>
            <person name="Zheng C."/>
            <person name="Alberti A."/>
            <person name="Anthony F."/>
            <person name="Aprea G."/>
            <person name="Aury J.M."/>
            <person name="Bento P."/>
            <person name="Bernard M."/>
            <person name="Bocs S."/>
            <person name="Campa C."/>
            <person name="Cenci A."/>
            <person name="Combes M.C."/>
            <person name="Crouzillat D."/>
            <person name="Da Silva C."/>
            <person name="Daddiego L."/>
            <person name="De Bellis F."/>
            <person name="Dussert S."/>
            <person name="Garsmeur O."/>
            <person name="Gayraud T."/>
            <person name="Guignon V."/>
            <person name="Jahn K."/>
            <person name="Jamilloux V."/>
            <person name="Joet T."/>
            <person name="Labadie K."/>
            <person name="Lan T."/>
            <person name="Leclercq J."/>
            <person name="Lepelley M."/>
            <person name="Leroy T."/>
            <person name="Li L.T."/>
            <person name="Librado P."/>
            <person name="Lopez L."/>
            <person name="Munoz A."/>
            <person name="Noel B."/>
            <person name="Pallavicini A."/>
            <person name="Perrotta G."/>
            <person name="Poncet V."/>
            <person name="Pot D."/>
            <person name="Priyono X."/>
            <person name="Rigoreau M."/>
            <person name="Rouard M."/>
            <person name="Rozas J."/>
            <person name="Tranchant-Dubreuil C."/>
            <person name="VanBuren R."/>
            <person name="Zhang Q."/>
            <person name="Andrade A.C."/>
            <person name="Argout X."/>
            <person name="Bertrand B."/>
            <person name="de Kochko A."/>
            <person name="Graziosi G."/>
            <person name="Henry R.J."/>
            <person name="Jayarama X."/>
            <person name="Ming R."/>
            <person name="Nagai C."/>
            <person name="Rounsley S."/>
            <person name="Sankoff D."/>
            <person name="Giuliano G."/>
            <person name="Albert V.A."/>
            <person name="Wincker P."/>
            <person name="Lashermes P."/>
        </authorList>
    </citation>
    <scope>NUCLEOTIDE SEQUENCE [LARGE SCALE GENOMIC DNA]</scope>
    <source>
        <strain evidence="3">cv. DH200-94</strain>
    </source>
</reference>
<dbReference type="AlphaFoldDB" id="A0A068V739"/>
<dbReference type="Pfam" id="PF08268">
    <property type="entry name" value="FBA_3"/>
    <property type="match status" value="1"/>
</dbReference>
<sequence>MADKSISFLKSVKQRASWKKEREEEKRKQYESRIPYLPTECISNILVRLPLESLQRSRFVCKTWYKIVNCCIFIEAYLQRSESVLIFLVPPKRDVFFPYSRPNLQEHSNVFSVESKLFQLQSVPVLQRPLMDPTSLLHIKFMEIENGKMKVEEYNATCLGAVRAACGGLILLDNKMKKGGLIALNPVTRELTALPLGTLFPPHSESYGLAFSQTARHFKLVHLFRDEMQYVSCEILNLGARSWRMVDGPAFGAFGWFGYDPVFAIRAIHWIPQVDHSEYMVSMTVDDEKFHHIPLPRSSGIQDRIVEMRGDLGFVRHEELCKIDVWILRNLCGEGWTKQYSITVGSESCMIPLYFSRICGEMIFQDEDGSLYAYDCSLQLMKNVEMKKGSFPLNCHYFTHVNSLLSWKIQGNVID</sequence>
<dbReference type="InterPro" id="IPR001810">
    <property type="entry name" value="F-box_dom"/>
</dbReference>
<dbReference type="NCBIfam" id="TIGR01640">
    <property type="entry name" value="F_box_assoc_1"/>
    <property type="match status" value="1"/>
</dbReference>